<gene>
    <name evidence="1" type="ORF">C900_01154</name>
</gene>
<dbReference type="Proteomes" id="UP000011135">
    <property type="component" value="Unassembled WGS sequence"/>
</dbReference>
<dbReference type="AlphaFoldDB" id="L8JVH3"/>
<evidence type="ECO:0000313" key="1">
    <source>
        <dbReference type="EMBL" id="ELR72775.1"/>
    </source>
</evidence>
<keyword evidence="2" id="KW-1185">Reference proteome</keyword>
<accession>L8JVH3</accession>
<comment type="caution">
    <text evidence="1">The sequence shown here is derived from an EMBL/GenBank/DDBJ whole genome shotgun (WGS) entry which is preliminary data.</text>
</comment>
<organism evidence="1 2">
    <name type="scientific">Fulvivirga imtechensis AK7</name>
    <dbReference type="NCBI Taxonomy" id="1237149"/>
    <lineage>
        <taxon>Bacteria</taxon>
        <taxon>Pseudomonadati</taxon>
        <taxon>Bacteroidota</taxon>
        <taxon>Cytophagia</taxon>
        <taxon>Cytophagales</taxon>
        <taxon>Fulvivirgaceae</taxon>
        <taxon>Fulvivirga</taxon>
    </lineage>
</organism>
<reference evidence="1 2" key="1">
    <citation type="submission" date="2012-12" db="EMBL/GenBank/DDBJ databases">
        <title>Genome assembly of Fulvivirga imtechensis AK7.</title>
        <authorList>
            <person name="Nupur N."/>
            <person name="Khatri I."/>
            <person name="Kumar R."/>
            <person name="Subramanian S."/>
            <person name="Pinnaka A."/>
        </authorList>
    </citation>
    <scope>NUCLEOTIDE SEQUENCE [LARGE SCALE GENOMIC DNA]</scope>
    <source>
        <strain evidence="1 2">AK7</strain>
    </source>
</reference>
<evidence type="ECO:0000313" key="2">
    <source>
        <dbReference type="Proteomes" id="UP000011135"/>
    </source>
</evidence>
<proteinExistence type="predicted"/>
<dbReference type="EMBL" id="AMZN01000015">
    <property type="protein sequence ID" value="ELR72775.1"/>
    <property type="molecule type" value="Genomic_DNA"/>
</dbReference>
<protein>
    <submittedName>
        <fullName evidence="1">Uncharacterized protein</fullName>
    </submittedName>
</protein>
<name>L8JVH3_9BACT</name>
<sequence length="44" mass="5225">MSDWELKWSNTFVTRSEALQAERFLKKKKSRKYLEYIISGGELG</sequence>